<dbReference type="PANTHER" id="PTHR30561">
    <property type="entry name" value="SMR FAMILY PROTON-DEPENDENT DRUG EFFLUX TRANSPORTER SUGE"/>
    <property type="match status" value="1"/>
</dbReference>
<keyword evidence="5 10" id="KW-1133">Transmembrane helix</keyword>
<feature type="transmembrane region" description="Helical" evidence="10">
    <location>
        <begin position="60"/>
        <end position="79"/>
    </location>
</feature>
<comment type="subcellular location">
    <subcellularLocation>
        <location evidence="1 9">Cell membrane</location>
        <topology evidence="1 9">Multi-pass membrane protein</topology>
    </subcellularLocation>
</comment>
<accession>A0ABV5ZDH0</accession>
<evidence type="ECO:0000256" key="9">
    <source>
        <dbReference type="RuleBase" id="RU003942"/>
    </source>
</evidence>
<evidence type="ECO:0000256" key="2">
    <source>
        <dbReference type="ARBA" id="ARBA00022448"/>
    </source>
</evidence>
<dbReference type="PANTHER" id="PTHR30561:SF0">
    <property type="entry name" value="GUANIDINIUM EXPORTER"/>
    <property type="match status" value="1"/>
</dbReference>
<dbReference type="Proteomes" id="UP001589628">
    <property type="component" value="Unassembled WGS sequence"/>
</dbReference>
<evidence type="ECO:0000256" key="3">
    <source>
        <dbReference type="ARBA" id="ARBA00022475"/>
    </source>
</evidence>
<evidence type="ECO:0000256" key="5">
    <source>
        <dbReference type="ARBA" id="ARBA00022989"/>
    </source>
</evidence>
<dbReference type="InterPro" id="IPR045324">
    <property type="entry name" value="Small_multidrug_res"/>
</dbReference>
<evidence type="ECO:0000313" key="12">
    <source>
        <dbReference type="Proteomes" id="UP001589628"/>
    </source>
</evidence>
<keyword evidence="12" id="KW-1185">Reference proteome</keyword>
<dbReference type="EMBL" id="JBHLZN010000002">
    <property type="protein sequence ID" value="MFB9886139.1"/>
    <property type="molecule type" value="Genomic_DNA"/>
</dbReference>
<keyword evidence="6 10" id="KW-0472">Membrane</keyword>
<dbReference type="Pfam" id="PF00893">
    <property type="entry name" value="Multi_Drug_Res"/>
    <property type="match status" value="1"/>
</dbReference>
<feature type="transmembrane region" description="Helical" evidence="10">
    <location>
        <begin position="85"/>
        <end position="104"/>
    </location>
</feature>
<sequence length="106" mass="11300">MNAWWLLVMAGLAEVGFTYMLKLSDGMSRILPTLGFIAFGGLSFWLLSMAIRTIPLSTAYAVWTGLGIVGTVLIGTLVLGESLGLLRGLCLLMLLVSLVGLKLLPS</sequence>
<name>A0ABV5ZDH0_9GAMM</name>
<dbReference type="SUPFAM" id="SSF103481">
    <property type="entry name" value="Multidrug resistance efflux transporter EmrE"/>
    <property type="match status" value="1"/>
</dbReference>
<evidence type="ECO:0000256" key="6">
    <source>
        <dbReference type="ARBA" id="ARBA00023136"/>
    </source>
</evidence>
<proteinExistence type="inferred from homology"/>
<dbReference type="InterPro" id="IPR000390">
    <property type="entry name" value="Small_drug/metabolite_transptr"/>
</dbReference>
<evidence type="ECO:0000256" key="7">
    <source>
        <dbReference type="ARBA" id="ARBA00038151"/>
    </source>
</evidence>
<comment type="similarity">
    <text evidence="7">Belongs to the drug/metabolite transporter (DMT) superfamily. Small multidrug resistance (SMR) (TC 2.A.7.1) family. Gdx/SugE subfamily.</text>
</comment>
<evidence type="ECO:0000256" key="4">
    <source>
        <dbReference type="ARBA" id="ARBA00022692"/>
    </source>
</evidence>
<organism evidence="11 12">
    <name type="scientific">Balneatrix alpica</name>
    <dbReference type="NCBI Taxonomy" id="75684"/>
    <lineage>
        <taxon>Bacteria</taxon>
        <taxon>Pseudomonadati</taxon>
        <taxon>Pseudomonadota</taxon>
        <taxon>Gammaproteobacteria</taxon>
        <taxon>Oceanospirillales</taxon>
        <taxon>Balneatrichaceae</taxon>
        <taxon>Balneatrix</taxon>
    </lineage>
</organism>
<keyword evidence="3" id="KW-1003">Cell membrane</keyword>
<comment type="caution">
    <text evidence="11">The sequence shown here is derived from an EMBL/GenBank/DDBJ whole genome shotgun (WGS) entry which is preliminary data.</text>
</comment>
<protein>
    <recommendedName>
        <fullName evidence="8">Guanidinium exporter</fullName>
    </recommendedName>
</protein>
<evidence type="ECO:0000256" key="8">
    <source>
        <dbReference type="ARBA" id="ARBA00039168"/>
    </source>
</evidence>
<evidence type="ECO:0000256" key="1">
    <source>
        <dbReference type="ARBA" id="ARBA00004651"/>
    </source>
</evidence>
<keyword evidence="2" id="KW-0813">Transport</keyword>
<gene>
    <name evidence="11" type="ORF">ACFFLH_06930</name>
</gene>
<evidence type="ECO:0000256" key="10">
    <source>
        <dbReference type="SAM" id="Phobius"/>
    </source>
</evidence>
<keyword evidence="4 9" id="KW-0812">Transmembrane</keyword>
<dbReference type="Gene3D" id="1.10.3730.20">
    <property type="match status" value="1"/>
</dbReference>
<dbReference type="RefSeq" id="WP_027311632.1">
    <property type="nucleotide sequence ID" value="NZ_JAUESS010000007.1"/>
</dbReference>
<feature type="transmembrane region" description="Helical" evidence="10">
    <location>
        <begin position="30"/>
        <end position="48"/>
    </location>
</feature>
<reference evidence="11 12" key="1">
    <citation type="submission" date="2024-09" db="EMBL/GenBank/DDBJ databases">
        <authorList>
            <person name="Sun Q."/>
            <person name="Mori K."/>
        </authorList>
    </citation>
    <scope>NUCLEOTIDE SEQUENCE [LARGE SCALE GENOMIC DNA]</scope>
    <source>
        <strain evidence="11 12">ATCC 51285</strain>
    </source>
</reference>
<dbReference type="InterPro" id="IPR037185">
    <property type="entry name" value="EmrE-like"/>
</dbReference>
<evidence type="ECO:0000313" key="11">
    <source>
        <dbReference type="EMBL" id="MFB9886139.1"/>
    </source>
</evidence>